<keyword evidence="3" id="KW-0863">Zinc-finger</keyword>
<evidence type="ECO:0000256" key="3">
    <source>
        <dbReference type="ARBA" id="ARBA00022771"/>
    </source>
</evidence>
<evidence type="ECO:0000259" key="9">
    <source>
        <dbReference type="Pfam" id="PF16900"/>
    </source>
</evidence>
<feature type="non-terminal residue" evidence="11">
    <location>
        <position position="1"/>
    </location>
</feature>
<comment type="similarity">
    <text evidence="1">Belongs to the replication factor A protein 1 family.</text>
</comment>
<name>A0AAQ3UDR1_PASNO</name>
<keyword evidence="4" id="KW-0862">Zinc</keyword>
<dbReference type="AlphaFoldDB" id="A0AAQ3UDR1"/>
<dbReference type="InterPro" id="IPR031657">
    <property type="entry name" value="REPA_OB_2"/>
</dbReference>
<evidence type="ECO:0000256" key="5">
    <source>
        <dbReference type="ARBA" id="ARBA00023125"/>
    </source>
</evidence>
<dbReference type="Pfam" id="PF21530">
    <property type="entry name" value="Pif1_2B_dom"/>
    <property type="match status" value="1"/>
</dbReference>
<feature type="compositionally biased region" description="Basic and acidic residues" evidence="6">
    <location>
        <begin position="846"/>
        <end position="862"/>
    </location>
</feature>
<evidence type="ECO:0000259" key="10">
    <source>
        <dbReference type="Pfam" id="PF21530"/>
    </source>
</evidence>
<feature type="domain" description="Replication factor A C-terminal" evidence="8">
    <location>
        <begin position="615"/>
        <end position="734"/>
    </location>
</feature>
<keyword evidence="5" id="KW-0238">DNA-binding</keyword>
<protein>
    <recommendedName>
        <fullName evidence="13">ATP-dependent DNA helicase</fullName>
    </recommendedName>
</protein>
<feature type="domain" description="Replication protein A OB" evidence="9">
    <location>
        <begin position="422"/>
        <end position="506"/>
    </location>
</feature>
<evidence type="ECO:0000256" key="1">
    <source>
        <dbReference type="ARBA" id="ARBA00005690"/>
    </source>
</evidence>
<dbReference type="CDD" id="cd04481">
    <property type="entry name" value="RPA1_DBD_B_like"/>
    <property type="match status" value="1"/>
</dbReference>
<evidence type="ECO:0000256" key="2">
    <source>
        <dbReference type="ARBA" id="ARBA00022723"/>
    </source>
</evidence>
<dbReference type="CDD" id="cd04480">
    <property type="entry name" value="RPA1_DBD_A_like"/>
    <property type="match status" value="1"/>
</dbReference>
<dbReference type="PANTHER" id="PTHR47165">
    <property type="entry name" value="OS03G0429900 PROTEIN"/>
    <property type="match status" value="1"/>
</dbReference>
<keyword evidence="12" id="KW-1185">Reference proteome</keyword>
<dbReference type="InterPro" id="IPR013955">
    <property type="entry name" value="Rep_factor-A_C"/>
</dbReference>
<feature type="compositionally biased region" description="Basic and acidic residues" evidence="6">
    <location>
        <begin position="821"/>
        <end position="836"/>
    </location>
</feature>
<dbReference type="SUPFAM" id="SSF50249">
    <property type="entry name" value="Nucleic acid-binding proteins"/>
    <property type="match status" value="3"/>
</dbReference>
<evidence type="ECO:0000259" key="8">
    <source>
        <dbReference type="Pfam" id="PF08646"/>
    </source>
</evidence>
<reference evidence="11 12" key="1">
    <citation type="submission" date="2024-02" db="EMBL/GenBank/DDBJ databases">
        <title>High-quality chromosome-scale genome assembly of Pensacola bahiagrass (Paspalum notatum Flugge var. saurae).</title>
        <authorList>
            <person name="Vega J.M."/>
            <person name="Podio M."/>
            <person name="Orjuela J."/>
            <person name="Siena L.A."/>
            <person name="Pessino S.C."/>
            <person name="Combes M.C."/>
            <person name="Mariac C."/>
            <person name="Albertini E."/>
            <person name="Pupilli F."/>
            <person name="Ortiz J.P.A."/>
            <person name="Leblanc O."/>
        </authorList>
    </citation>
    <scope>NUCLEOTIDE SEQUENCE [LARGE SCALE GENOMIC DNA]</scope>
    <source>
        <strain evidence="11">R1</strain>
        <tissue evidence="11">Leaf</tissue>
    </source>
</reference>
<feature type="compositionally biased region" description="Polar residues" evidence="6">
    <location>
        <begin position="777"/>
        <end position="799"/>
    </location>
</feature>
<dbReference type="InterPro" id="IPR049163">
    <property type="entry name" value="Pif1-like_2B_dom"/>
</dbReference>
<dbReference type="Gene3D" id="2.40.50.140">
    <property type="entry name" value="Nucleic acid-binding proteins"/>
    <property type="match status" value="3"/>
</dbReference>
<feature type="domain" description="DNA helicase Pif1-like 2B" evidence="10">
    <location>
        <begin position="224"/>
        <end position="270"/>
    </location>
</feature>
<evidence type="ECO:0000313" key="11">
    <source>
        <dbReference type="EMBL" id="WVZ90210.1"/>
    </source>
</evidence>
<dbReference type="InterPro" id="IPR003871">
    <property type="entry name" value="RFA1B/D_OB_1st"/>
</dbReference>
<dbReference type="EMBL" id="CP144752">
    <property type="protein sequence ID" value="WVZ90210.1"/>
    <property type="molecule type" value="Genomic_DNA"/>
</dbReference>
<evidence type="ECO:0000256" key="4">
    <source>
        <dbReference type="ARBA" id="ARBA00022833"/>
    </source>
</evidence>
<dbReference type="GO" id="GO:0003677">
    <property type="term" value="F:DNA binding"/>
    <property type="evidence" value="ECO:0007669"/>
    <property type="project" value="UniProtKB-KW"/>
</dbReference>
<dbReference type="Pfam" id="PF02721">
    <property type="entry name" value="DUF223"/>
    <property type="match status" value="1"/>
</dbReference>
<keyword evidence="2" id="KW-0479">Metal-binding</keyword>
<dbReference type="Pfam" id="PF08646">
    <property type="entry name" value="Rep_fac-A_C"/>
    <property type="match status" value="1"/>
</dbReference>
<gene>
    <name evidence="11" type="ORF">U9M48_036533</name>
</gene>
<dbReference type="CDD" id="cd04476">
    <property type="entry name" value="RPA1_DBD_C"/>
    <property type="match status" value="1"/>
</dbReference>
<dbReference type="InterPro" id="IPR012340">
    <property type="entry name" value="NA-bd_OB-fold"/>
</dbReference>
<evidence type="ECO:0000313" key="12">
    <source>
        <dbReference type="Proteomes" id="UP001341281"/>
    </source>
</evidence>
<sequence length="862" mass="95655">LYTIEFQKRGLPHVHILVWLEGNTKDPRPSFIDSIISAEIPDRVSDPLGYSLVDEFMVHGPCGELNKSCPCMKNDKCSKFFPKAYQQTTVVGEDGFVLYKRPETGAYVERYGVKLDNRNHSHQDPVGGIVSAEPVGVQKTGDQENEVKEFNDWVLSIGDGTAKGVPCDDGDSDLIEIPHDILIPRSESAIDDIIRCHEKVYLSSDSLVEPSKEQGNLDLLYPVEFLNSLQFKGIPPHKLVLKIGSPVMLLRNLNQSTGLCNGTCLIVTQLGDWVLEAQIISGSHIGDKMGYSLLSDLNPTRYNWCIKVRVVRMWHVSGVARGKNFASTELVLADEEGEGITACIGQKNMDKFSGSIIEGRSYYIRNFQVSKQERRFKAVPSTHTIFFTSWTTLEEMSAEESANLPLYIFNFVDFEDLDSRARNADSLVDIIGQLTVMRPVVHSSTLNGPSVRRELELCDLSGRSLSVTLWGEHATSFEDEFLIQTIGSDEPVVIIFTGMQVRLFLGTPSCRSNAATKWYINIDIAEVNAFRARYLSISSLYPFYYFGWMLCVWRCLSFGIVSMFTPSLQGRGFEVQILPGDADAEAGGVDEEKANRKTVLELLSLNPHDSNDVRFTCHATIREIDVTNGWWYKGCGNCKKGLKSTPQGGFECVNCVIDEPVVIPCYKLNVAIEDSTGRAKIFMFGGVAEQVVRRTASELVEESSSNQILLPAALRALVGRSYVFQVVISDQTFRTGVLCFQARRVFMPPRVEQSCSSNAYLQGNPKKDFIAPARAGSSRTTPNKEPADGSSTLTQNSIDSFGEETPPPPVSDTSTPITDSCAKEKESASGTREEHWPVLGKQAKPVRRELVPSKKEKASAEE</sequence>
<proteinExistence type="inferred from homology"/>
<feature type="compositionally biased region" description="Low complexity" evidence="6">
    <location>
        <begin position="811"/>
        <end position="820"/>
    </location>
</feature>
<dbReference type="Proteomes" id="UP001341281">
    <property type="component" value="Chromosome 08"/>
</dbReference>
<dbReference type="PANTHER" id="PTHR47165:SF4">
    <property type="entry name" value="OS03G0429900 PROTEIN"/>
    <property type="match status" value="1"/>
</dbReference>
<evidence type="ECO:0000259" key="7">
    <source>
        <dbReference type="Pfam" id="PF02721"/>
    </source>
</evidence>
<dbReference type="InterPro" id="IPR047192">
    <property type="entry name" value="Euk_RPA1_DBD_C"/>
</dbReference>
<evidence type="ECO:0008006" key="13">
    <source>
        <dbReference type="Google" id="ProtNLM"/>
    </source>
</evidence>
<evidence type="ECO:0000256" key="6">
    <source>
        <dbReference type="SAM" id="MobiDB-lite"/>
    </source>
</evidence>
<feature type="region of interest" description="Disordered" evidence="6">
    <location>
        <begin position="766"/>
        <end position="862"/>
    </location>
</feature>
<dbReference type="Pfam" id="PF16900">
    <property type="entry name" value="REPA_OB_2"/>
    <property type="match status" value="1"/>
</dbReference>
<organism evidence="11 12">
    <name type="scientific">Paspalum notatum var. saurae</name>
    <dbReference type="NCBI Taxonomy" id="547442"/>
    <lineage>
        <taxon>Eukaryota</taxon>
        <taxon>Viridiplantae</taxon>
        <taxon>Streptophyta</taxon>
        <taxon>Embryophyta</taxon>
        <taxon>Tracheophyta</taxon>
        <taxon>Spermatophyta</taxon>
        <taxon>Magnoliopsida</taxon>
        <taxon>Liliopsida</taxon>
        <taxon>Poales</taxon>
        <taxon>Poaceae</taxon>
        <taxon>PACMAD clade</taxon>
        <taxon>Panicoideae</taxon>
        <taxon>Andropogonodae</taxon>
        <taxon>Paspaleae</taxon>
        <taxon>Paspalinae</taxon>
        <taxon>Paspalum</taxon>
    </lineage>
</organism>
<dbReference type="GO" id="GO:0008270">
    <property type="term" value="F:zinc ion binding"/>
    <property type="evidence" value="ECO:0007669"/>
    <property type="project" value="UniProtKB-KW"/>
</dbReference>
<feature type="domain" description="Replication protein A 70 kDa DNA-binding subunit B/D first OB fold" evidence="7">
    <location>
        <begin position="291"/>
        <end position="394"/>
    </location>
</feature>
<accession>A0AAQ3UDR1</accession>